<keyword evidence="1" id="KW-0805">Transcription regulation</keyword>
<dbReference type="PANTHER" id="PTHR43280">
    <property type="entry name" value="ARAC-FAMILY TRANSCRIPTIONAL REGULATOR"/>
    <property type="match status" value="1"/>
</dbReference>
<dbReference type="AlphaFoldDB" id="A0A098S6P4"/>
<reference evidence="5 6" key="1">
    <citation type="journal article" date="2014" name="Int. J. Syst. Evol. Microbiol.">
        <title>Phaeodactylibacter xiamenensis gen. nov., sp. nov., a member of the family Saprospiraceae isolated from the marine alga Phaeodactylum tricornutum.</title>
        <authorList>
            <person name="Chen Z.Jr."/>
            <person name="Lei X."/>
            <person name="Lai Q."/>
            <person name="Li Y."/>
            <person name="Zhang B."/>
            <person name="Zhang J."/>
            <person name="Zhang H."/>
            <person name="Yang L."/>
            <person name="Zheng W."/>
            <person name="Tian Y."/>
            <person name="Yu Z."/>
            <person name="Xu H.Jr."/>
            <person name="Zheng T."/>
        </authorList>
    </citation>
    <scope>NUCLEOTIDE SEQUENCE [LARGE SCALE GENOMIC DNA]</scope>
    <source>
        <strain evidence="5 6">KD52</strain>
    </source>
</reference>
<dbReference type="Pfam" id="PF12833">
    <property type="entry name" value="HTH_18"/>
    <property type="match status" value="1"/>
</dbReference>
<dbReference type="InterPro" id="IPR018060">
    <property type="entry name" value="HTH_AraC"/>
</dbReference>
<dbReference type="InterPro" id="IPR029151">
    <property type="entry name" value="Sensor-like_sf"/>
</dbReference>
<evidence type="ECO:0000256" key="1">
    <source>
        <dbReference type="ARBA" id="ARBA00023015"/>
    </source>
</evidence>
<protein>
    <recommendedName>
        <fullName evidence="4">HTH araC/xylS-type domain-containing protein</fullName>
    </recommendedName>
</protein>
<keyword evidence="3" id="KW-0804">Transcription</keyword>
<evidence type="ECO:0000313" key="5">
    <source>
        <dbReference type="EMBL" id="KGE88169.1"/>
    </source>
</evidence>
<evidence type="ECO:0000313" key="6">
    <source>
        <dbReference type="Proteomes" id="UP000029736"/>
    </source>
</evidence>
<dbReference type="RefSeq" id="WP_044219419.1">
    <property type="nucleotide sequence ID" value="NZ_JBKAGJ010000007.1"/>
</dbReference>
<sequence>MPHRVEQYFQQLSNSLQQAFHIYQQQLQQLVQQGKLSEEEANSMAQSYVAQLENEAVPVEWTGRSVELDRDWLREARTVVKEVLWKYELYAGEATNDQRAQLMAVSFHRRCRQIQKEVNEAFAFARQRFEQEGRIQLKLGEPLRMTAINQITHERLKVKIPKWYLGRRMVQYSTEIVDQISKRTQCKATIFQRIPQGFLRIATNIETLEGDRAVGTFIPNESPVIQSILKGKAYRGSAFVLNNWYASVYEPFEVDGKIEGVLYIGIKEELGQAEQYYLDQPKIKAVLDSLFDWHSNTDTKNDAPLGKIIDYFTRREQQSALSAHPLLEMGLKEMAVLLMQEKERRELQDQEREAQQVQLLRNYVQQNMANDISVEALARLACMSQASLYRYFRDFLGLTPVEFVNKERLKQAARLLEEDPNASVQSICLDTGFKNCSYFIKLFRKQYGLTPKQYRAALQAVA</sequence>
<dbReference type="SUPFAM" id="SSF103190">
    <property type="entry name" value="Sensory domain-like"/>
    <property type="match status" value="1"/>
</dbReference>
<organism evidence="5 6">
    <name type="scientific">Phaeodactylibacter xiamenensis</name>
    <dbReference type="NCBI Taxonomy" id="1524460"/>
    <lineage>
        <taxon>Bacteria</taxon>
        <taxon>Pseudomonadati</taxon>
        <taxon>Bacteroidota</taxon>
        <taxon>Saprospiria</taxon>
        <taxon>Saprospirales</taxon>
        <taxon>Haliscomenobacteraceae</taxon>
        <taxon>Phaeodactylibacter</taxon>
    </lineage>
</organism>
<accession>A0A098S6P4</accession>
<gene>
    <name evidence="5" type="ORF">IX84_10105</name>
</gene>
<dbReference type="OrthoDB" id="9779074at2"/>
<dbReference type="Pfam" id="PF17201">
    <property type="entry name" value="Cache_3-Cache_2"/>
    <property type="match status" value="1"/>
</dbReference>
<proteinExistence type="predicted"/>
<dbReference type="PANTHER" id="PTHR43280:SF2">
    <property type="entry name" value="HTH-TYPE TRANSCRIPTIONAL REGULATOR EXSA"/>
    <property type="match status" value="1"/>
</dbReference>
<feature type="domain" description="HTH araC/xylS-type" evidence="4">
    <location>
        <begin position="358"/>
        <end position="457"/>
    </location>
</feature>
<dbReference type="PRINTS" id="PR00032">
    <property type="entry name" value="HTHARAC"/>
</dbReference>
<dbReference type="SUPFAM" id="SSF46689">
    <property type="entry name" value="Homeodomain-like"/>
    <property type="match status" value="2"/>
</dbReference>
<dbReference type="PROSITE" id="PS01124">
    <property type="entry name" value="HTH_ARAC_FAMILY_2"/>
    <property type="match status" value="1"/>
</dbReference>
<dbReference type="GO" id="GO:0003700">
    <property type="term" value="F:DNA-binding transcription factor activity"/>
    <property type="evidence" value="ECO:0007669"/>
    <property type="project" value="InterPro"/>
</dbReference>
<dbReference type="Proteomes" id="UP000029736">
    <property type="component" value="Unassembled WGS sequence"/>
</dbReference>
<dbReference type="InterPro" id="IPR009057">
    <property type="entry name" value="Homeodomain-like_sf"/>
</dbReference>
<comment type="caution">
    <text evidence="5">The sequence shown here is derived from an EMBL/GenBank/DDBJ whole genome shotgun (WGS) entry which is preliminary data.</text>
</comment>
<dbReference type="STRING" id="1524460.IX84_10105"/>
<dbReference type="InterPro" id="IPR033462">
    <property type="entry name" value="Cache_3-Cache_2"/>
</dbReference>
<evidence type="ECO:0000259" key="4">
    <source>
        <dbReference type="PROSITE" id="PS01124"/>
    </source>
</evidence>
<dbReference type="GO" id="GO:0043565">
    <property type="term" value="F:sequence-specific DNA binding"/>
    <property type="evidence" value="ECO:0007669"/>
    <property type="project" value="InterPro"/>
</dbReference>
<dbReference type="SMART" id="SM00342">
    <property type="entry name" value="HTH_ARAC"/>
    <property type="match status" value="1"/>
</dbReference>
<keyword evidence="2" id="KW-0238">DNA-binding</keyword>
<dbReference type="Gene3D" id="1.10.10.60">
    <property type="entry name" value="Homeodomain-like"/>
    <property type="match status" value="2"/>
</dbReference>
<name>A0A098S6P4_9BACT</name>
<dbReference type="InterPro" id="IPR020449">
    <property type="entry name" value="Tscrpt_reg_AraC-type_HTH"/>
</dbReference>
<dbReference type="InterPro" id="IPR018062">
    <property type="entry name" value="HTH_AraC-typ_CS"/>
</dbReference>
<keyword evidence="6" id="KW-1185">Reference proteome</keyword>
<dbReference type="PROSITE" id="PS00041">
    <property type="entry name" value="HTH_ARAC_FAMILY_1"/>
    <property type="match status" value="1"/>
</dbReference>
<evidence type="ECO:0000256" key="3">
    <source>
        <dbReference type="ARBA" id="ARBA00023163"/>
    </source>
</evidence>
<dbReference type="EMBL" id="JPOS01000020">
    <property type="protein sequence ID" value="KGE88169.1"/>
    <property type="molecule type" value="Genomic_DNA"/>
</dbReference>
<evidence type="ECO:0000256" key="2">
    <source>
        <dbReference type="ARBA" id="ARBA00023125"/>
    </source>
</evidence>